<dbReference type="Pfam" id="PF00560">
    <property type="entry name" value="LRR_1"/>
    <property type="match status" value="2"/>
</dbReference>
<evidence type="ECO:0000313" key="5">
    <source>
        <dbReference type="Proteomes" id="UP001151760"/>
    </source>
</evidence>
<dbReference type="Proteomes" id="UP001151760">
    <property type="component" value="Unassembled WGS sequence"/>
</dbReference>
<reference evidence="4" key="1">
    <citation type="journal article" date="2022" name="Int. J. Mol. Sci.">
        <title>Draft Genome of Tanacetum Coccineum: Genomic Comparison of Closely Related Tanacetum-Family Plants.</title>
        <authorList>
            <person name="Yamashiro T."/>
            <person name="Shiraishi A."/>
            <person name="Nakayama K."/>
            <person name="Satake H."/>
        </authorList>
    </citation>
    <scope>NUCLEOTIDE SEQUENCE</scope>
</reference>
<organism evidence="4 5">
    <name type="scientific">Tanacetum coccineum</name>
    <dbReference type="NCBI Taxonomy" id="301880"/>
    <lineage>
        <taxon>Eukaryota</taxon>
        <taxon>Viridiplantae</taxon>
        <taxon>Streptophyta</taxon>
        <taxon>Embryophyta</taxon>
        <taxon>Tracheophyta</taxon>
        <taxon>Spermatophyta</taxon>
        <taxon>Magnoliopsida</taxon>
        <taxon>eudicotyledons</taxon>
        <taxon>Gunneridae</taxon>
        <taxon>Pentapetalae</taxon>
        <taxon>asterids</taxon>
        <taxon>campanulids</taxon>
        <taxon>Asterales</taxon>
        <taxon>Asteraceae</taxon>
        <taxon>Asteroideae</taxon>
        <taxon>Anthemideae</taxon>
        <taxon>Anthemidinae</taxon>
        <taxon>Tanacetum</taxon>
    </lineage>
</organism>
<keyword evidence="2" id="KW-0677">Repeat</keyword>
<evidence type="ECO:0000256" key="2">
    <source>
        <dbReference type="ARBA" id="ARBA00022737"/>
    </source>
</evidence>
<evidence type="ECO:0000259" key="3">
    <source>
        <dbReference type="Pfam" id="PF20160"/>
    </source>
</evidence>
<keyword evidence="5" id="KW-1185">Reference proteome</keyword>
<proteinExistence type="predicted"/>
<dbReference type="EMBL" id="BQNB010014190">
    <property type="protein sequence ID" value="GJT25138.1"/>
    <property type="molecule type" value="Genomic_DNA"/>
</dbReference>
<dbReference type="SUPFAM" id="SSF52058">
    <property type="entry name" value="L domain-like"/>
    <property type="match status" value="1"/>
</dbReference>
<keyword evidence="1" id="KW-0433">Leucine-rich repeat</keyword>
<sequence>MKNLEELTLEGCKKLVKVHLSTRMLKKLVVLNMRNCRHLKSFPSKMEMVSFQILIFSGCLKMQKLPEDLGRIKSLTELHIDRTSITELPLFGQQESIRSRWWTFGLLSKQQHPKRSVSLTSFHMLKSLNFSYCNLEQVPYAIGSLSCLRKLNLKGNNFTRFPRSLRQLSHLITLTLDCCKKLEVLHELLSSLRIIEARDCTSLCSITKSSKINTSNYSYLNNCPKLFTNIAIESQVSISETQCLESAITSQGSKNQFSSFLLYAGIYNNRCEFFHSLGSFIGTIDITYHGNTIPEWFKNKSIGNRVKVELPSHWCFNKFRGFGTLLGSLSDPFSVSVDLNIKSLKCKEAEGCSTSVAEEKLQLQFFGYLEDHRLSSLPFMQRYKN</sequence>
<dbReference type="Pfam" id="PF20160">
    <property type="entry name" value="C-JID"/>
    <property type="match status" value="1"/>
</dbReference>
<gene>
    <name evidence="4" type="ORF">Tco_0895075</name>
</gene>
<dbReference type="PANTHER" id="PTHR47186">
    <property type="entry name" value="LEUCINE-RICH REPEAT-CONTAINING PROTEIN 57"/>
    <property type="match status" value="1"/>
</dbReference>
<dbReference type="InterPro" id="IPR045344">
    <property type="entry name" value="C-JID"/>
</dbReference>
<evidence type="ECO:0000313" key="4">
    <source>
        <dbReference type="EMBL" id="GJT25138.1"/>
    </source>
</evidence>
<dbReference type="InterPro" id="IPR032675">
    <property type="entry name" value="LRR_dom_sf"/>
</dbReference>
<feature type="domain" description="C-JID" evidence="3">
    <location>
        <begin position="289"/>
        <end position="323"/>
    </location>
</feature>
<protein>
    <submittedName>
        <fullName evidence="4">NB-ARC domains-containing protein</fullName>
    </submittedName>
</protein>
<dbReference type="InterPro" id="IPR001611">
    <property type="entry name" value="Leu-rich_rpt"/>
</dbReference>
<comment type="caution">
    <text evidence="4">The sequence shown here is derived from an EMBL/GenBank/DDBJ whole genome shotgun (WGS) entry which is preliminary data.</text>
</comment>
<dbReference type="PANTHER" id="PTHR47186:SF13">
    <property type="entry name" value="DISEASE RESISTANCE PROTEIN RGA3"/>
    <property type="match status" value="1"/>
</dbReference>
<accession>A0ABQ5CGS7</accession>
<evidence type="ECO:0000256" key="1">
    <source>
        <dbReference type="ARBA" id="ARBA00022614"/>
    </source>
</evidence>
<dbReference type="Gene3D" id="3.80.10.10">
    <property type="entry name" value="Ribonuclease Inhibitor"/>
    <property type="match status" value="2"/>
</dbReference>
<reference evidence="4" key="2">
    <citation type="submission" date="2022-01" db="EMBL/GenBank/DDBJ databases">
        <authorList>
            <person name="Yamashiro T."/>
            <person name="Shiraishi A."/>
            <person name="Satake H."/>
            <person name="Nakayama K."/>
        </authorList>
    </citation>
    <scope>NUCLEOTIDE SEQUENCE</scope>
</reference>
<name>A0ABQ5CGS7_9ASTR</name>